<evidence type="ECO:0000313" key="5">
    <source>
        <dbReference type="Proteomes" id="UP000247233"/>
    </source>
</evidence>
<evidence type="ECO:0000256" key="2">
    <source>
        <dbReference type="ARBA" id="ARBA00022679"/>
    </source>
</evidence>
<name>A0A317UZH7_9EURO</name>
<dbReference type="GO" id="GO:0005634">
    <property type="term" value="C:nucleus"/>
    <property type="evidence" value="ECO:0007669"/>
    <property type="project" value="TreeGrafter"/>
</dbReference>
<dbReference type="Gene3D" id="3.40.50.150">
    <property type="entry name" value="Vaccinia Virus protein VP39"/>
    <property type="match status" value="1"/>
</dbReference>
<accession>A0A317UZH7</accession>
<organism evidence="4 5">
    <name type="scientific">Aspergillus heteromorphus CBS 117.55</name>
    <dbReference type="NCBI Taxonomy" id="1448321"/>
    <lineage>
        <taxon>Eukaryota</taxon>
        <taxon>Fungi</taxon>
        <taxon>Dikarya</taxon>
        <taxon>Ascomycota</taxon>
        <taxon>Pezizomycotina</taxon>
        <taxon>Eurotiomycetes</taxon>
        <taxon>Eurotiomycetidae</taxon>
        <taxon>Eurotiales</taxon>
        <taxon>Aspergillaceae</taxon>
        <taxon>Aspergillus</taxon>
        <taxon>Aspergillus subgen. Circumdati</taxon>
    </lineage>
</organism>
<dbReference type="RefSeq" id="XP_025394509.1">
    <property type="nucleotide sequence ID" value="XM_025538486.1"/>
</dbReference>
<sequence>MTSAGVPLQTDCSQPHRDDAAYEEENVHEVYQQIANHFSATRYKPWPIVERFLKDLEPGAVGLDVGCGNGKYLTVNQDVFIVASDRSENLARIAQEHQPHSTIMADILNLPHPESFFDFAISIAVVHHLSTLDRRVQAIREILRTLKPATADSPGGKALIYVWALEQKSSRRGWDKGDQQDVMVPWILKGTHSVDTPPNEPKVFHRYYHLYEASELARDINTAGGSVLEAGYDKDNWWAIASRTDPKSL</sequence>
<dbReference type="OrthoDB" id="271595at2759"/>
<dbReference type="InterPro" id="IPR051422">
    <property type="entry name" value="AlkB_tRNA_MeTrf/Diox"/>
</dbReference>
<dbReference type="PANTHER" id="PTHR13069:SF21">
    <property type="entry name" value="ALKYLATED DNA REPAIR PROTEIN ALKB HOMOLOG 8"/>
    <property type="match status" value="1"/>
</dbReference>
<keyword evidence="1 4" id="KW-0489">Methyltransferase</keyword>
<dbReference type="STRING" id="1448321.A0A317UZH7"/>
<evidence type="ECO:0000259" key="3">
    <source>
        <dbReference type="Pfam" id="PF08241"/>
    </source>
</evidence>
<dbReference type="InterPro" id="IPR029063">
    <property type="entry name" value="SAM-dependent_MTases_sf"/>
</dbReference>
<dbReference type="GO" id="GO:0008757">
    <property type="term" value="F:S-adenosylmethionine-dependent methyltransferase activity"/>
    <property type="evidence" value="ECO:0007669"/>
    <property type="project" value="InterPro"/>
</dbReference>
<dbReference type="GO" id="GO:0000049">
    <property type="term" value="F:tRNA binding"/>
    <property type="evidence" value="ECO:0007669"/>
    <property type="project" value="TreeGrafter"/>
</dbReference>
<dbReference type="EMBL" id="MSFL01000052">
    <property type="protein sequence ID" value="PWY65340.1"/>
    <property type="molecule type" value="Genomic_DNA"/>
</dbReference>
<comment type="caution">
    <text evidence="4">The sequence shown here is derived from an EMBL/GenBank/DDBJ whole genome shotgun (WGS) entry which is preliminary data.</text>
</comment>
<evidence type="ECO:0000256" key="1">
    <source>
        <dbReference type="ARBA" id="ARBA00022603"/>
    </source>
</evidence>
<protein>
    <submittedName>
        <fullName evidence="4">Uracil-5--methyltransferase Trm9</fullName>
    </submittedName>
</protein>
<dbReference type="GO" id="GO:0002098">
    <property type="term" value="P:tRNA wobble uridine modification"/>
    <property type="evidence" value="ECO:0007669"/>
    <property type="project" value="TreeGrafter"/>
</dbReference>
<reference evidence="4 5" key="1">
    <citation type="submission" date="2016-12" db="EMBL/GenBank/DDBJ databases">
        <title>The genomes of Aspergillus section Nigri reveals drivers in fungal speciation.</title>
        <authorList>
            <consortium name="DOE Joint Genome Institute"/>
            <person name="Vesth T.C."/>
            <person name="Nybo J."/>
            <person name="Theobald S."/>
            <person name="Brandl J."/>
            <person name="Frisvad J.C."/>
            <person name="Nielsen K.F."/>
            <person name="Lyhne E.K."/>
            <person name="Kogle M.E."/>
            <person name="Kuo A."/>
            <person name="Riley R."/>
            <person name="Clum A."/>
            <person name="Nolan M."/>
            <person name="Lipzen A."/>
            <person name="Salamov A."/>
            <person name="Henrissat B."/>
            <person name="Wiebenga A."/>
            <person name="De Vries R.P."/>
            <person name="Grigoriev I.V."/>
            <person name="Mortensen U.H."/>
            <person name="Andersen M.R."/>
            <person name="Baker S.E."/>
        </authorList>
    </citation>
    <scope>NUCLEOTIDE SEQUENCE [LARGE SCALE GENOMIC DNA]</scope>
    <source>
        <strain evidence="4 5">CBS 117.55</strain>
    </source>
</reference>
<dbReference type="CDD" id="cd02440">
    <property type="entry name" value="AdoMet_MTases"/>
    <property type="match status" value="1"/>
</dbReference>
<dbReference type="FunFam" id="3.40.50.150:FF:000219">
    <property type="entry name" value="tRNA (Carboxymethyluridine(34)-5-O)-methyltransferase"/>
    <property type="match status" value="1"/>
</dbReference>
<keyword evidence="5" id="KW-1185">Reference proteome</keyword>
<gene>
    <name evidence="4" type="ORF">BO70DRAFT_187894</name>
</gene>
<dbReference type="SUPFAM" id="SSF53335">
    <property type="entry name" value="S-adenosyl-L-methionine-dependent methyltransferases"/>
    <property type="match status" value="1"/>
</dbReference>
<dbReference type="Pfam" id="PF08241">
    <property type="entry name" value="Methyltransf_11"/>
    <property type="match status" value="1"/>
</dbReference>
<dbReference type="Proteomes" id="UP000247233">
    <property type="component" value="Unassembled WGS sequence"/>
</dbReference>
<dbReference type="AlphaFoldDB" id="A0A317UZH7"/>
<dbReference type="GeneID" id="37060723"/>
<dbReference type="PANTHER" id="PTHR13069">
    <property type="entry name" value="ALKYLATED DNA REPAIR PROTEIN ALKB HOMOLOG 8"/>
    <property type="match status" value="1"/>
</dbReference>
<keyword evidence="2 4" id="KW-0808">Transferase</keyword>
<dbReference type="VEuPathDB" id="FungiDB:BO70DRAFT_187894"/>
<dbReference type="GO" id="GO:0005737">
    <property type="term" value="C:cytoplasm"/>
    <property type="evidence" value="ECO:0007669"/>
    <property type="project" value="TreeGrafter"/>
</dbReference>
<dbReference type="GO" id="GO:0106335">
    <property type="term" value="F:tRNA (5-carboxymethyluridine(34)-5-O)-methyltransferase activity"/>
    <property type="evidence" value="ECO:0007669"/>
    <property type="project" value="TreeGrafter"/>
</dbReference>
<dbReference type="InterPro" id="IPR013216">
    <property type="entry name" value="Methyltransf_11"/>
</dbReference>
<dbReference type="GO" id="GO:0030488">
    <property type="term" value="P:tRNA methylation"/>
    <property type="evidence" value="ECO:0007669"/>
    <property type="project" value="TreeGrafter"/>
</dbReference>
<evidence type="ECO:0000313" key="4">
    <source>
        <dbReference type="EMBL" id="PWY65340.1"/>
    </source>
</evidence>
<proteinExistence type="predicted"/>
<feature type="domain" description="Methyltransferase type 11" evidence="3">
    <location>
        <begin position="63"/>
        <end position="148"/>
    </location>
</feature>